<dbReference type="InterPro" id="IPR000009">
    <property type="entry name" value="PP2A_PR55"/>
</dbReference>
<dbReference type="InterPro" id="IPR015943">
    <property type="entry name" value="WD40/YVTN_repeat-like_dom_sf"/>
</dbReference>
<proteinExistence type="inferred from homology"/>
<reference evidence="6" key="1">
    <citation type="submission" date="2021-01" db="EMBL/GenBank/DDBJ databases">
        <authorList>
            <person name="Corre E."/>
            <person name="Pelletier E."/>
            <person name="Niang G."/>
            <person name="Scheremetjew M."/>
            <person name="Finn R."/>
            <person name="Kale V."/>
            <person name="Holt S."/>
            <person name="Cochrane G."/>
            <person name="Meng A."/>
            <person name="Brown T."/>
            <person name="Cohen L."/>
        </authorList>
    </citation>
    <scope>NUCLEOTIDE SEQUENCE</scope>
    <source>
        <strain evidence="6">GSBS06</strain>
    </source>
</reference>
<comment type="similarity">
    <text evidence="1 4">Belongs to the phosphatase 2A regulatory subunit B family.</text>
</comment>
<dbReference type="EMBL" id="HBIN01019917">
    <property type="protein sequence ID" value="CAE0445165.1"/>
    <property type="molecule type" value="Transcribed_RNA"/>
</dbReference>
<dbReference type="PRINTS" id="PR00600">
    <property type="entry name" value="PP2APR55"/>
</dbReference>
<evidence type="ECO:0000256" key="4">
    <source>
        <dbReference type="RuleBase" id="RU331113"/>
    </source>
</evidence>
<organism evidence="6">
    <name type="scientific">Aplanochytrium stocchinoi</name>
    <dbReference type="NCBI Taxonomy" id="215587"/>
    <lineage>
        <taxon>Eukaryota</taxon>
        <taxon>Sar</taxon>
        <taxon>Stramenopiles</taxon>
        <taxon>Bigyra</taxon>
        <taxon>Labyrinthulomycetes</taxon>
        <taxon>Thraustochytrida</taxon>
        <taxon>Thraustochytriidae</taxon>
        <taxon>Aplanochytrium</taxon>
    </lineage>
</organism>
<dbReference type="PIRSF" id="PIRSF037309">
    <property type="entry name" value="PP2A_PR55"/>
    <property type="match status" value="1"/>
</dbReference>
<evidence type="ECO:0000256" key="1">
    <source>
        <dbReference type="ARBA" id="ARBA00008259"/>
    </source>
</evidence>
<gene>
    <name evidence="6" type="ORF">ASTO00021_LOCUS15191</name>
</gene>
<dbReference type="GO" id="GO:0019888">
    <property type="term" value="F:protein phosphatase regulator activity"/>
    <property type="evidence" value="ECO:0007669"/>
    <property type="project" value="InterPro"/>
</dbReference>
<dbReference type="SMART" id="SM00320">
    <property type="entry name" value="WD40"/>
    <property type="match status" value="6"/>
</dbReference>
<evidence type="ECO:0000256" key="2">
    <source>
        <dbReference type="ARBA" id="ARBA00022574"/>
    </source>
</evidence>
<name>A0A7S3V1F1_9STRA</name>
<feature type="region of interest" description="Disordered" evidence="5">
    <location>
        <begin position="417"/>
        <end position="436"/>
    </location>
</feature>
<protein>
    <recommendedName>
        <fullName evidence="4">Serine/threonine-protein phosphatase 2A 55 kDa regulatory subunit B</fullName>
    </recommendedName>
</protein>
<evidence type="ECO:0000256" key="3">
    <source>
        <dbReference type="ARBA" id="ARBA00022737"/>
    </source>
</evidence>
<dbReference type="SUPFAM" id="SSF50978">
    <property type="entry name" value="WD40 repeat-like"/>
    <property type="match status" value="1"/>
</dbReference>
<dbReference type="GO" id="GO:0000159">
    <property type="term" value="C:protein phosphatase type 2A complex"/>
    <property type="evidence" value="ECO:0007669"/>
    <property type="project" value="UniProtKB-UniRule"/>
</dbReference>
<accession>A0A7S3V1F1</accession>
<sequence>MADPVAESQEEKQSDWKFTQWFRKMDNPDEGDSDFLSAVEFDDTGKFLATGDRSGHIVILENDTSGGPTTPEGKPVNVHYKFYAEFTSHSPEFDYVRSLAVEEKINKIKWLPRTNESLYMLTTNDRQIKLWKIHEKERKNLTSFNLDVQPARYSIRSGISMSSASPLDLQRTNPIVKTLKIPKVVKGEKVKFPFLKKKYAKDVHQFNIGSLDVSTDGETFLSGDNLRINLWNLSVSDSSYNIVDMKPADMQNLSEIITSLDYHPSYSNIFLYSSSLGNIRYCDLRMRALVDQEAKLFSIRRDNTGDGEDNKGFFDEMTQNVTDAKFSKGGRFIISRDYMSVKIWDVNMERRPVQVIHVHEYLREKMWDLYENDLFWDNFGLGISSKGDVVTGSYSNYFHLYNLAEAQDTFVQASQPPLSVTSTSKSSQPRPSTYSQDDIAMFKDGKKKKTGMGLGNLFKRGKKSKKKNYGDGYPFNIDFESLEFDKKILECAWHPQDDAVAIAGQNNLYIYAK</sequence>
<keyword evidence="2 4" id="KW-0853">WD repeat</keyword>
<dbReference type="InterPro" id="IPR001680">
    <property type="entry name" value="WD40_rpt"/>
</dbReference>
<dbReference type="AlphaFoldDB" id="A0A7S3V1F1"/>
<dbReference type="PANTHER" id="PTHR11871">
    <property type="entry name" value="PROTEIN PHOSPHATASE PP2A REGULATORY SUBUNIT B"/>
    <property type="match status" value="1"/>
</dbReference>
<dbReference type="InterPro" id="IPR036322">
    <property type="entry name" value="WD40_repeat_dom_sf"/>
</dbReference>
<evidence type="ECO:0000256" key="5">
    <source>
        <dbReference type="SAM" id="MobiDB-lite"/>
    </source>
</evidence>
<keyword evidence="3 4" id="KW-0677">Repeat</keyword>
<evidence type="ECO:0000313" key="6">
    <source>
        <dbReference type="EMBL" id="CAE0445165.1"/>
    </source>
</evidence>
<dbReference type="Gene3D" id="2.130.10.10">
    <property type="entry name" value="YVTN repeat-like/Quinoprotein amine dehydrogenase"/>
    <property type="match status" value="1"/>
</dbReference>